<dbReference type="Gene3D" id="3.40.50.300">
    <property type="entry name" value="P-loop containing nucleotide triphosphate hydrolases"/>
    <property type="match status" value="1"/>
</dbReference>
<evidence type="ECO:0000313" key="1">
    <source>
        <dbReference type="EMBL" id="TGY06704.1"/>
    </source>
</evidence>
<dbReference type="CDD" id="cd00009">
    <property type="entry name" value="AAA"/>
    <property type="match status" value="1"/>
</dbReference>
<sequence length="233" mass="26377">METIGNLIQNQTKVLPVSNQLSSANRANHKQWSREQADMYWRNQLVVSMKSVSPAFTVDDSNRQLLKALYQWIWGMPGMLDLDKGLLLHGPIGVGKSTLLKGLQNYAAKIARYCIGGADAGLTFQFTSAAEIALLFAEKGIVGLNQYTDRSCMHNLAIDEVGREPMDAKHFGTGINAIQTVLQLRYEQRYCFYTHMTTNLDPDKEFSQRYGDYIADRVKEMFNVIKIEGESRR</sequence>
<name>A0A4S2B105_9BACE</name>
<dbReference type="SUPFAM" id="SSF52540">
    <property type="entry name" value="P-loop containing nucleoside triphosphate hydrolases"/>
    <property type="match status" value="1"/>
</dbReference>
<keyword evidence="1" id="KW-0067">ATP-binding</keyword>
<accession>A0A4S2B105</accession>
<keyword evidence="1" id="KW-0547">Nucleotide-binding</keyword>
<reference evidence="1 2" key="1">
    <citation type="submission" date="2019-04" db="EMBL/GenBank/DDBJ databases">
        <title>Microbes associate with the intestines of laboratory mice.</title>
        <authorList>
            <person name="Navarre W."/>
            <person name="Wong E."/>
            <person name="Huang K."/>
            <person name="Tropini C."/>
            <person name="Ng K."/>
            <person name="Yu B."/>
        </authorList>
    </citation>
    <scope>NUCLEOTIDE SEQUENCE [LARGE SCALE GENOMIC DNA]</scope>
    <source>
        <strain evidence="1 2">NM69_E16B</strain>
    </source>
</reference>
<proteinExistence type="predicted"/>
<dbReference type="GO" id="GO:0005524">
    <property type="term" value="F:ATP binding"/>
    <property type="evidence" value="ECO:0007669"/>
    <property type="project" value="UniProtKB-KW"/>
</dbReference>
<keyword evidence="2" id="KW-1185">Reference proteome</keyword>
<gene>
    <name evidence="1" type="ORF">E5355_08100</name>
</gene>
<dbReference type="InterPro" id="IPR027417">
    <property type="entry name" value="P-loop_NTPase"/>
</dbReference>
<protein>
    <submittedName>
        <fullName evidence="1">ATP-binding protein</fullName>
    </submittedName>
</protein>
<dbReference type="EMBL" id="SRYZ01000014">
    <property type="protein sequence ID" value="TGY06704.1"/>
    <property type="molecule type" value="Genomic_DNA"/>
</dbReference>
<dbReference type="Proteomes" id="UP000310532">
    <property type="component" value="Unassembled WGS sequence"/>
</dbReference>
<dbReference type="AlphaFoldDB" id="A0A4S2B105"/>
<comment type="caution">
    <text evidence="1">The sequence shown here is derived from an EMBL/GenBank/DDBJ whole genome shotgun (WGS) entry which is preliminary data.</text>
</comment>
<organism evidence="1 2">
    <name type="scientific">Bacteroides muris</name>
    <name type="common">ex Afrizal et al. 2022</name>
    <dbReference type="NCBI Taxonomy" id="2516960"/>
    <lineage>
        <taxon>Bacteria</taxon>
        <taxon>Pseudomonadati</taxon>
        <taxon>Bacteroidota</taxon>
        <taxon>Bacteroidia</taxon>
        <taxon>Bacteroidales</taxon>
        <taxon>Bacteroidaceae</taxon>
        <taxon>Bacteroides</taxon>
    </lineage>
</organism>
<evidence type="ECO:0000313" key="2">
    <source>
        <dbReference type="Proteomes" id="UP000310532"/>
    </source>
</evidence>